<name>A0AAE1BAW7_9GAST</name>
<sequence>MHATYGTTLTLVGFHKDANPKPPGPPGCSLDPPRRAGSRQIMRLIDRPGGGEGTCTGPVKEQRREVGRK</sequence>
<feature type="compositionally biased region" description="Polar residues" evidence="1">
    <location>
        <begin position="1"/>
        <end position="10"/>
    </location>
</feature>
<reference evidence="2" key="1">
    <citation type="journal article" date="2023" name="G3 (Bethesda)">
        <title>A reference genome for the long-term kleptoplast-retaining sea slug Elysia crispata morphotype clarki.</title>
        <authorList>
            <person name="Eastman K.E."/>
            <person name="Pendleton A.L."/>
            <person name="Shaikh M.A."/>
            <person name="Suttiyut T."/>
            <person name="Ogas R."/>
            <person name="Tomko P."/>
            <person name="Gavelis G."/>
            <person name="Widhalm J.R."/>
            <person name="Wisecaver J.H."/>
        </authorList>
    </citation>
    <scope>NUCLEOTIDE SEQUENCE</scope>
    <source>
        <strain evidence="2">ECLA1</strain>
    </source>
</reference>
<evidence type="ECO:0000313" key="3">
    <source>
        <dbReference type="Proteomes" id="UP001283361"/>
    </source>
</evidence>
<dbReference type="EMBL" id="JAWDGP010000283">
    <property type="protein sequence ID" value="KAK3801852.1"/>
    <property type="molecule type" value="Genomic_DNA"/>
</dbReference>
<comment type="caution">
    <text evidence="2">The sequence shown here is derived from an EMBL/GenBank/DDBJ whole genome shotgun (WGS) entry which is preliminary data.</text>
</comment>
<keyword evidence="3" id="KW-1185">Reference proteome</keyword>
<evidence type="ECO:0000313" key="2">
    <source>
        <dbReference type="EMBL" id="KAK3801852.1"/>
    </source>
</evidence>
<dbReference type="Proteomes" id="UP001283361">
    <property type="component" value="Unassembled WGS sequence"/>
</dbReference>
<organism evidence="2 3">
    <name type="scientific">Elysia crispata</name>
    <name type="common">lettuce slug</name>
    <dbReference type="NCBI Taxonomy" id="231223"/>
    <lineage>
        <taxon>Eukaryota</taxon>
        <taxon>Metazoa</taxon>
        <taxon>Spiralia</taxon>
        <taxon>Lophotrochozoa</taxon>
        <taxon>Mollusca</taxon>
        <taxon>Gastropoda</taxon>
        <taxon>Heterobranchia</taxon>
        <taxon>Euthyneura</taxon>
        <taxon>Panpulmonata</taxon>
        <taxon>Sacoglossa</taxon>
        <taxon>Placobranchoidea</taxon>
        <taxon>Plakobranchidae</taxon>
        <taxon>Elysia</taxon>
    </lineage>
</organism>
<protein>
    <submittedName>
        <fullName evidence="2">Uncharacterized protein</fullName>
    </submittedName>
</protein>
<dbReference type="AlphaFoldDB" id="A0AAE1BAW7"/>
<gene>
    <name evidence="2" type="ORF">RRG08_048439</name>
</gene>
<evidence type="ECO:0000256" key="1">
    <source>
        <dbReference type="SAM" id="MobiDB-lite"/>
    </source>
</evidence>
<feature type="compositionally biased region" description="Basic and acidic residues" evidence="1">
    <location>
        <begin position="60"/>
        <end position="69"/>
    </location>
</feature>
<accession>A0AAE1BAW7</accession>
<proteinExistence type="predicted"/>
<feature type="region of interest" description="Disordered" evidence="1">
    <location>
        <begin position="1"/>
        <end position="69"/>
    </location>
</feature>